<dbReference type="GO" id="GO:0005739">
    <property type="term" value="C:mitochondrion"/>
    <property type="evidence" value="ECO:0007669"/>
    <property type="project" value="TreeGrafter"/>
</dbReference>
<dbReference type="UniPathway" id="UPA00659"/>
<evidence type="ECO:0000256" key="7">
    <source>
        <dbReference type="ARBA" id="ARBA00048999"/>
    </source>
</evidence>
<dbReference type="Gene3D" id="1.10.275.20">
    <property type="entry name" value="Choline/Carnitine o-acyltransferase"/>
    <property type="match status" value="1"/>
</dbReference>
<dbReference type="OMA" id="INCFFAS"/>
<dbReference type="GeneTree" id="ENSGT01150000286999"/>
<evidence type="ECO:0000256" key="1">
    <source>
        <dbReference type="ARBA" id="ARBA00005005"/>
    </source>
</evidence>
<dbReference type="SUPFAM" id="SSF52777">
    <property type="entry name" value="CoA-dependent acyltransferases"/>
    <property type="match status" value="2"/>
</dbReference>
<feature type="domain" description="Choline/carnitine acyltransferase" evidence="8">
    <location>
        <begin position="50"/>
        <end position="111"/>
    </location>
</feature>
<dbReference type="GO" id="GO:0004095">
    <property type="term" value="F:carnitine O-palmitoyltransferase activity"/>
    <property type="evidence" value="ECO:0007669"/>
    <property type="project" value="TreeGrafter"/>
</dbReference>
<reference evidence="9 10" key="1">
    <citation type="journal article" date="2011" name="Genome Biol. Evol.">
        <title>Integration of the genetic map and genome assembly of fugu facilitates insights into distinct features of genome evolution in teleosts and mammals.</title>
        <authorList>
            <person name="Kai W."/>
            <person name="Kikuchi K."/>
            <person name="Tohari S."/>
            <person name="Chew A.K."/>
            <person name="Tay A."/>
            <person name="Fujiwara A."/>
            <person name="Hosoya S."/>
            <person name="Suetake H."/>
            <person name="Naruse K."/>
            <person name="Brenner S."/>
            <person name="Suzuki Y."/>
            <person name="Venkatesh B."/>
        </authorList>
    </citation>
    <scope>NUCLEOTIDE SEQUENCE [LARGE SCALE GENOMIC DNA]</scope>
</reference>
<evidence type="ECO:0000313" key="10">
    <source>
        <dbReference type="Proteomes" id="UP000005226"/>
    </source>
</evidence>
<keyword evidence="6" id="KW-0808">Transferase</keyword>
<evidence type="ECO:0000256" key="4">
    <source>
        <dbReference type="ARBA" id="ARBA00022832"/>
    </source>
</evidence>
<dbReference type="InterPro" id="IPR000542">
    <property type="entry name" value="Carn_acyl_trans"/>
</dbReference>
<feature type="domain" description="Choline/carnitine acyltransferase" evidence="8">
    <location>
        <begin position="126"/>
        <end position="189"/>
    </location>
</feature>
<dbReference type="FunFam" id="1.10.275.20:FF:000001">
    <property type="entry name" value="carnitine O-palmitoyltransferase 2, mitochondrial"/>
    <property type="match status" value="1"/>
</dbReference>
<dbReference type="GO" id="GO:0006635">
    <property type="term" value="P:fatty acid beta-oxidation"/>
    <property type="evidence" value="ECO:0007669"/>
    <property type="project" value="UniProtKB-UniPathway"/>
</dbReference>
<name>A0A674MUQ7_TAKRU</name>
<dbReference type="InterPro" id="IPR039551">
    <property type="entry name" value="Cho/carn_acyl_trans"/>
</dbReference>
<keyword evidence="3" id="KW-0813">Transport</keyword>
<evidence type="ECO:0000256" key="5">
    <source>
        <dbReference type="ARBA" id="ARBA00023098"/>
    </source>
</evidence>
<sequence length="206" mass="23334">MLCCKWIPPHPCQYNLAKNGCSARPLPSSGDYLQQSLVPTMHYQKSLPRLPIPNLEDTMRFLAVKRPLLSDHQFRTTEKIAQDFLNGVGRELHKELVAKDKINNHTSYISGDFNILILQKKKTIHTLYTDCDLDGFTLSTSTVATSMLAVFAPDVPDGFGLHYFLQDNAINCFFASYQADSHKDFSRCVNKSLEDIFTVLEEKTLS</sequence>
<dbReference type="Pfam" id="PF00755">
    <property type="entry name" value="Carn_acyltransf"/>
    <property type="match status" value="2"/>
</dbReference>
<dbReference type="InParanoid" id="A0A674MUQ7"/>
<comment type="catalytic activity">
    <reaction evidence="7">
        <text>4,8-dimethylnonanoyl-CoA + (R)-carnitine = O-4,8-dimethylnonanoyl-(R)-carnitine + CoA</text>
        <dbReference type="Rhea" id="RHEA:44860"/>
        <dbReference type="ChEBI" id="CHEBI:16347"/>
        <dbReference type="ChEBI" id="CHEBI:57287"/>
        <dbReference type="ChEBI" id="CHEBI:77061"/>
        <dbReference type="ChEBI" id="CHEBI:84654"/>
    </reaction>
</comment>
<reference evidence="9" key="2">
    <citation type="submission" date="2025-08" db="UniProtKB">
        <authorList>
            <consortium name="Ensembl"/>
        </authorList>
    </citation>
    <scope>IDENTIFICATION</scope>
</reference>
<reference evidence="9" key="3">
    <citation type="submission" date="2025-09" db="UniProtKB">
        <authorList>
            <consortium name="Ensembl"/>
        </authorList>
    </citation>
    <scope>IDENTIFICATION</scope>
</reference>
<keyword evidence="4" id="KW-0276">Fatty acid metabolism</keyword>
<evidence type="ECO:0000256" key="6">
    <source>
        <dbReference type="ARBA" id="ARBA00023315"/>
    </source>
</evidence>
<dbReference type="PANTHER" id="PTHR22589:SF16">
    <property type="entry name" value="CARNITINE O-PALMITOYLTRANSFERASE 2, MITOCHONDRIAL"/>
    <property type="match status" value="1"/>
</dbReference>
<dbReference type="AlphaFoldDB" id="A0A674MUQ7"/>
<dbReference type="Proteomes" id="UP000005226">
    <property type="component" value="Chromosome 20"/>
</dbReference>
<keyword evidence="10" id="KW-1185">Reference proteome</keyword>
<dbReference type="Ensembl" id="ENSTRUT00000063290.1">
    <property type="protein sequence ID" value="ENSTRUP00000064929.1"/>
    <property type="gene ID" value="ENSTRUG00000022245.2"/>
</dbReference>
<accession>A0A674MUQ7</accession>
<dbReference type="PANTHER" id="PTHR22589">
    <property type="entry name" value="CARNITINE O-ACYLTRANSFERASE"/>
    <property type="match status" value="1"/>
</dbReference>
<dbReference type="InterPro" id="IPR023213">
    <property type="entry name" value="CAT-like_dom_sf"/>
</dbReference>
<dbReference type="Gene3D" id="3.30.559.10">
    <property type="entry name" value="Chloramphenicol acetyltransferase-like domain"/>
    <property type="match status" value="1"/>
</dbReference>
<proteinExistence type="inferred from homology"/>
<evidence type="ECO:0000256" key="3">
    <source>
        <dbReference type="ARBA" id="ARBA00022448"/>
    </source>
</evidence>
<keyword evidence="6" id="KW-0012">Acyltransferase</keyword>
<protein>
    <recommendedName>
        <fullName evidence="8">Choline/carnitine acyltransferase domain-containing protein</fullName>
    </recommendedName>
</protein>
<evidence type="ECO:0000313" key="9">
    <source>
        <dbReference type="Ensembl" id="ENSTRUP00000064929.1"/>
    </source>
</evidence>
<comment type="pathway">
    <text evidence="1">Lipid metabolism; fatty acid beta-oxidation.</text>
</comment>
<keyword evidence="5" id="KW-0443">Lipid metabolism</keyword>
<organism evidence="9 10">
    <name type="scientific">Takifugu rubripes</name>
    <name type="common">Japanese pufferfish</name>
    <name type="synonym">Fugu rubripes</name>
    <dbReference type="NCBI Taxonomy" id="31033"/>
    <lineage>
        <taxon>Eukaryota</taxon>
        <taxon>Metazoa</taxon>
        <taxon>Chordata</taxon>
        <taxon>Craniata</taxon>
        <taxon>Vertebrata</taxon>
        <taxon>Euteleostomi</taxon>
        <taxon>Actinopterygii</taxon>
        <taxon>Neopterygii</taxon>
        <taxon>Teleostei</taxon>
        <taxon>Neoteleostei</taxon>
        <taxon>Acanthomorphata</taxon>
        <taxon>Eupercaria</taxon>
        <taxon>Tetraodontiformes</taxon>
        <taxon>Tetradontoidea</taxon>
        <taxon>Tetraodontidae</taxon>
        <taxon>Takifugu</taxon>
    </lineage>
</organism>
<dbReference type="InterPro" id="IPR042572">
    <property type="entry name" value="Carn_acyl_trans_N"/>
</dbReference>
<evidence type="ECO:0000259" key="8">
    <source>
        <dbReference type="Pfam" id="PF00755"/>
    </source>
</evidence>
<dbReference type="PROSITE" id="PS00439">
    <property type="entry name" value="ACYLTRANSF_C_1"/>
    <property type="match status" value="1"/>
</dbReference>
<evidence type="ECO:0000256" key="2">
    <source>
        <dbReference type="ARBA" id="ARBA00005232"/>
    </source>
</evidence>
<comment type="similarity">
    <text evidence="2">Belongs to the carnitine/choline acetyltransferase family.</text>
</comment>